<dbReference type="GO" id="GO:0017057">
    <property type="term" value="F:6-phosphogluconolactonase activity"/>
    <property type="evidence" value="ECO:0007669"/>
    <property type="project" value="UniProtKB-UniRule"/>
</dbReference>
<dbReference type="UniPathway" id="UPA00115">
    <property type="reaction ID" value="UER00409"/>
</dbReference>
<accession>A0A4R1LAC7</accession>
<dbReference type="SUPFAM" id="SSF100950">
    <property type="entry name" value="NagB/RpiA/CoA transferase-like"/>
    <property type="match status" value="1"/>
</dbReference>
<gene>
    <name evidence="7" type="primary">pgl</name>
    <name evidence="9" type="ORF">C7378_1882</name>
</gene>
<evidence type="ECO:0000256" key="5">
    <source>
        <dbReference type="ARBA" id="ARBA00013198"/>
    </source>
</evidence>
<dbReference type="OrthoDB" id="9810967at2"/>
<evidence type="ECO:0000256" key="2">
    <source>
        <dbReference type="ARBA" id="ARBA00002681"/>
    </source>
</evidence>
<name>A0A4R1LAC7_9BACT</name>
<evidence type="ECO:0000256" key="6">
    <source>
        <dbReference type="ARBA" id="ARBA00020337"/>
    </source>
</evidence>
<comment type="caution">
    <text evidence="9">The sequence shown here is derived from an EMBL/GenBank/DDBJ whole genome shotgun (WGS) entry which is preliminary data.</text>
</comment>
<sequence length="266" mass="29261">MARKIDVEYRVSADKSALAHAAAEHFIAKINEAAAARGRARVAISGGSTPKVTFGLLTDPAQPYLQQMPWDKLELYFVDERCVPADDAASNYRMTREMMLERSPMKPEQVIRIEGELPPEEAAARYESAIRGHFRLEGAEVPRFDIIQLGMGTDGHTASLFPHTDALHELGRIAIANHVPQQAQSWRITLTWPVIVEAAHIFFLIESSDKAGPLHSVLQGAYDPETLPSQLIQPKNGRLLFLLDKAAAAELPAPAADGVGRLEITR</sequence>
<dbReference type="PANTHER" id="PTHR11054">
    <property type="entry name" value="6-PHOSPHOGLUCONOLACTONASE"/>
    <property type="match status" value="1"/>
</dbReference>
<organism evidence="9 10">
    <name type="scientific">Acidipila rosea</name>
    <dbReference type="NCBI Taxonomy" id="768535"/>
    <lineage>
        <taxon>Bacteria</taxon>
        <taxon>Pseudomonadati</taxon>
        <taxon>Acidobacteriota</taxon>
        <taxon>Terriglobia</taxon>
        <taxon>Terriglobales</taxon>
        <taxon>Acidobacteriaceae</taxon>
        <taxon>Acidipila</taxon>
    </lineage>
</organism>
<dbReference type="Proteomes" id="UP000295210">
    <property type="component" value="Unassembled WGS sequence"/>
</dbReference>
<feature type="domain" description="Glucosamine/galactosamine-6-phosphate isomerase" evidence="8">
    <location>
        <begin position="14"/>
        <end position="240"/>
    </location>
</feature>
<evidence type="ECO:0000259" key="8">
    <source>
        <dbReference type="Pfam" id="PF01182"/>
    </source>
</evidence>
<dbReference type="Gene3D" id="3.40.50.1360">
    <property type="match status" value="1"/>
</dbReference>
<dbReference type="EC" id="3.1.1.31" evidence="5 7"/>
<dbReference type="InterPro" id="IPR006148">
    <property type="entry name" value="Glc/Gal-6P_isomerase"/>
</dbReference>
<protein>
    <recommendedName>
        <fullName evidence="6 7">6-phosphogluconolactonase</fullName>
        <shortName evidence="7">6PGL</shortName>
        <ecNumber evidence="5 7">3.1.1.31</ecNumber>
    </recommendedName>
</protein>
<dbReference type="GO" id="GO:0005975">
    <property type="term" value="P:carbohydrate metabolic process"/>
    <property type="evidence" value="ECO:0007669"/>
    <property type="project" value="UniProtKB-UniRule"/>
</dbReference>
<dbReference type="GO" id="GO:0006098">
    <property type="term" value="P:pentose-phosphate shunt"/>
    <property type="evidence" value="ECO:0007669"/>
    <property type="project" value="UniProtKB-UniPathway"/>
</dbReference>
<reference evidence="9 10" key="1">
    <citation type="submission" date="2019-03" db="EMBL/GenBank/DDBJ databases">
        <title>Genomic Encyclopedia of Type Strains, Phase IV (KMG-IV): sequencing the most valuable type-strain genomes for metagenomic binning, comparative biology and taxonomic classification.</title>
        <authorList>
            <person name="Goeker M."/>
        </authorList>
    </citation>
    <scope>NUCLEOTIDE SEQUENCE [LARGE SCALE GENOMIC DNA]</scope>
    <source>
        <strain evidence="9 10">DSM 103428</strain>
    </source>
</reference>
<evidence type="ECO:0000256" key="3">
    <source>
        <dbReference type="ARBA" id="ARBA00004961"/>
    </source>
</evidence>
<dbReference type="Pfam" id="PF01182">
    <property type="entry name" value="Glucosamine_iso"/>
    <property type="match status" value="1"/>
</dbReference>
<keyword evidence="7" id="KW-0378">Hydrolase</keyword>
<dbReference type="NCBIfam" id="TIGR01198">
    <property type="entry name" value="pgl"/>
    <property type="match status" value="1"/>
</dbReference>
<comment type="similarity">
    <text evidence="4 7">Belongs to the glucosamine/galactosamine-6-phosphate isomerase family. 6-phosphogluconolactonase subfamily.</text>
</comment>
<dbReference type="InterPro" id="IPR037171">
    <property type="entry name" value="NagB/RpiA_transferase-like"/>
</dbReference>
<comment type="function">
    <text evidence="2 7">Hydrolysis of 6-phosphogluconolactone to 6-phosphogluconate.</text>
</comment>
<dbReference type="CDD" id="cd01400">
    <property type="entry name" value="6PGL"/>
    <property type="match status" value="1"/>
</dbReference>
<evidence type="ECO:0000313" key="10">
    <source>
        <dbReference type="Proteomes" id="UP000295210"/>
    </source>
</evidence>
<comment type="pathway">
    <text evidence="3 7">Carbohydrate degradation; pentose phosphate pathway; D-ribulose 5-phosphate from D-glucose 6-phosphate (oxidative stage): step 2/3.</text>
</comment>
<dbReference type="PANTHER" id="PTHR11054:SF0">
    <property type="entry name" value="6-PHOSPHOGLUCONOLACTONASE"/>
    <property type="match status" value="1"/>
</dbReference>
<evidence type="ECO:0000256" key="1">
    <source>
        <dbReference type="ARBA" id="ARBA00000832"/>
    </source>
</evidence>
<evidence type="ECO:0000313" key="9">
    <source>
        <dbReference type="EMBL" id="TCK74260.1"/>
    </source>
</evidence>
<dbReference type="InterPro" id="IPR005900">
    <property type="entry name" value="6-phosphogluconolactonase_DevB"/>
</dbReference>
<keyword evidence="10" id="KW-1185">Reference proteome</keyword>
<proteinExistence type="inferred from homology"/>
<comment type="catalytic activity">
    <reaction evidence="1 7">
        <text>6-phospho-D-glucono-1,5-lactone + H2O = 6-phospho-D-gluconate + H(+)</text>
        <dbReference type="Rhea" id="RHEA:12556"/>
        <dbReference type="ChEBI" id="CHEBI:15377"/>
        <dbReference type="ChEBI" id="CHEBI:15378"/>
        <dbReference type="ChEBI" id="CHEBI:57955"/>
        <dbReference type="ChEBI" id="CHEBI:58759"/>
        <dbReference type="EC" id="3.1.1.31"/>
    </reaction>
</comment>
<dbReference type="AlphaFoldDB" id="A0A4R1LAC7"/>
<dbReference type="EMBL" id="SMGK01000002">
    <property type="protein sequence ID" value="TCK74260.1"/>
    <property type="molecule type" value="Genomic_DNA"/>
</dbReference>
<dbReference type="RefSeq" id="WP_131995060.1">
    <property type="nucleotide sequence ID" value="NZ_SMGK01000002.1"/>
</dbReference>
<evidence type="ECO:0000256" key="7">
    <source>
        <dbReference type="RuleBase" id="RU365095"/>
    </source>
</evidence>
<evidence type="ECO:0000256" key="4">
    <source>
        <dbReference type="ARBA" id="ARBA00010662"/>
    </source>
</evidence>
<dbReference type="InterPro" id="IPR039104">
    <property type="entry name" value="6PGL"/>
</dbReference>